<comment type="caution">
    <text evidence="1">The sequence shown here is derived from an EMBL/GenBank/DDBJ whole genome shotgun (WGS) entry which is preliminary data.</text>
</comment>
<dbReference type="RefSeq" id="WP_249323486.1">
    <property type="nucleotide sequence ID" value="NZ_JACRTK010000002.1"/>
</dbReference>
<name>A0A926F2D5_9FIRM</name>
<proteinExistence type="predicted"/>
<sequence>MARRRKPKLFNCEILNGPFNKEEQEEYDRKVCKALATALHRSLEPEEFDSLIENLRQAL</sequence>
<dbReference type="Proteomes" id="UP000601522">
    <property type="component" value="Unassembled WGS sequence"/>
</dbReference>
<organism evidence="1 2">
    <name type="scientific">Wansuia hejianensis</name>
    <dbReference type="NCBI Taxonomy" id="2763667"/>
    <lineage>
        <taxon>Bacteria</taxon>
        <taxon>Bacillati</taxon>
        <taxon>Bacillota</taxon>
        <taxon>Clostridia</taxon>
        <taxon>Lachnospirales</taxon>
        <taxon>Lachnospiraceae</taxon>
        <taxon>Wansuia</taxon>
    </lineage>
</organism>
<protein>
    <submittedName>
        <fullName evidence="1">Uncharacterized protein</fullName>
    </submittedName>
</protein>
<reference evidence="1 2" key="1">
    <citation type="submission" date="2020-08" db="EMBL/GenBank/DDBJ databases">
        <title>Genome public.</title>
        <authorList>
            <person name="Liu C."/>
            <person name="Sun Q."/>
        </authorList>
    </citation>
    <scope>NUCLEOTIDE SEQUENCE [LARGE SCALE GENOMIC DNA]</scope>
    <source>
        <strain evidence="1 2">NSJ-26</strain>
    </source>
</reference>
<dbReference type="AlphaFoldDB" id="A0A926F2D5"/>
<evidence type="ECO:0000313" key="2">
    <source>
        <dbReference type="Proteomes" id="UP000601522"/>
    </source>
</evidence>
<accession>A0A926F2D5</accession>
<keyword evidence="2" id="KW-1185">Reference proteome</keyword>
<evidence type="ECO:0000313" key="1">
    <source>
        <dbReference type="EMBL" id="MBC8590649.1"/>
    </source>
</evidence>
<gene>
    <name evidence="1" type="ORF">H8689_05825</name>
</gene>
<dbReference type="EMBL" id="JACRTK010000002">
    <property type="protein sequence ID" value="MBC8590649.1"/>
    <property type="molecule type" value="Genomic_DNA"/>
</dbReference>